<feature type="compositionally biased region" description="Basic and acidic residues" evidence="5">
    <location>
        <begin position="653"/>
        <end position="666"/>
    </location>
</feature>
<feature type="coiled-coil region" evidence="4">
    <location>
        <begin position="674"/>
        <end position="702"/>
    </location>
</feature>
<keyword evidence="2" id="KW-0645">Protease</keyword>
<evidence type="ECO:0000313" key="8">
    <source>
        <dbReference type="Proteomes" id="UP000245207"/>
    </source>
</evidence>
<feature type="compositionally biased region" description="Basic and acidic residues" evidence="5">
    <location>
        <begin position="576"/>
        <end position="627"/>
    </location>
</feature>
<feature type="compositionally biased region" description="Basic residues" evidence="5">
    <location>
        <begin position="123"/>
        <end position="132"/>
    </location>
</feature>
<feature type="compositionally biased region" description="Basic residues" evidence="5">
    <location>
        <begin position="156"/>
        <end position="165"/>
    </location>
</feature>
<feature type="compositionally biased region" description="Basic and acidic residues" evidence="5">
    <location>
        <begin position="50"/>
        <end position="61"/>
    </location>
</feature>
<dbReference type="Proteomes" id="UP000245207">
    <property type="component" value="Unassembled WGS sequence"/>
</dbReference>
<dbReference type="GO" id="GO:0006508">
    <property type="term" value="P:proteolysis"/>
    <property type="evidence" value="ECO:0007669"/>
    <property type="project" value="UniProtKB-KW"/>
</dbReference>
<dbReference type="PANTHER" id="PTHR34835">
    <property type="entry name" value="OS07G0283600 PROTEIN-RELATED"/>
    <property type="match status" value="1"/>
</dbReference>
<comment type="similarity">
    <text evidence="1">Belongs to the peptidase C48 family.</text>
</comment>
<evidence type="ECO:0000256" key="3">
    <source>
        <dbReference type="ARBA" id="ARBA00022801"/>
    </source>
</evidence>
<dbReference type="AlphaFoldDB" id="A0A2U1KS20"/>
<reference evidence="7 8" key="1">
    <citation type="journal article" date="2018" name="Mol. Plant">
        <title>The genome of Artemisia annua provides insight into the evolution of Asteraceae family and artemisinin biosynthesis.</title>
        <authorList>
            <person name="Shen Q."/>
            <person name="Zhang L."/>
            <person name="Liao Z."/>
            <person name="Wang S."/>
            <person name="Yan T."/>
            <person name="Shi P."/>
            <person name="Liu M."/>
            <person name="Fu X."/>
            <person name="Pan Q."/>
            <person name="Wang Y."/>
            <person name="Lv Z."/>
            <person name="Lu X."/>
            <person name="Zhang F."/>
            <person name="Jiang W."/>
            <person name="Ma Y."/>
            <person name="Chen M."/>
            <person name="Hao X."/>
            <person name="Li L."/>
            <person name="Tang Y."/>
            <person name="Lv G."/>
            <person name="Zhou Y."/>
            <person name="Sun X."/>
            <person name="Brodelius P.E."/>
            <person name="Rose J.K.C."/>
            <person name="Tang K."/>
        </authorList>
    </citation>
    <scope>NUCLEOTIDE SEQUENCE [LARGE SCALE GENOMIC DNA]</scope>
    <source>
        <strain evidence="8">cv. Huhao1</strain>
        <tissue evidence="7">Leaf</tissue>
    </source>
</reference>
<keyword evidence="8" id="KW-1185">Reference proteome</keyword>
<organism evidence="7 8">
    <name type="scientific">Artemisia annua</name>
    <name type="common">Sweet wormwood</name>
    <dbReference type="NCBI Taxonomy" id="35608"/>
    <lineage>
        <taxon>Eukaryota</taxon>
        <taxon>Viridiplantae</taxon>
        <taxon>Streptophyta</taxon>
        <taxon>Embryophyta</taxon>
        <taxon>Tracheophyta</taxon>
        <taxon>Spermatophyta</taxon>
        <taxon>Magnoliopsida</taxon>
        <taxon>eudicotyledons</taxon>
        <taxon>Gunneridae</taxon>
        <taxon>Pentapetalae</taxon>
        <taxon>asterids</taxon>
        <taxon>campanulids</taxon>
        <taxon>Asterales</taxon>
        <taxon>Asteraceae</taxon>
        <taxon>Asteroideae</taxon>
        <taxon>Anthemideae</taxon>
        <taxon>Artemisiinae</taxon>
        <taxon>Artemisia</taxon>
    </lineage>
</organism>
<keyword evidence="3" id="KW-0378">Hydrolase</keyword>
<feature type="compositionally biased region" description="Basic residues" evidence="5">
    <location>
        <begin position="1"/>
        <end position="18"/>
    </location>
</feature>
<sequence length="1051" mass="121503">MGRKKQVPRSSTKKVQRMRKQEEMRAKERLKEAQKKQEAEKQKKKYTKRKVQEDKPDETHVTKKNRRKLDESDSPSTRTRGASQRKLDEAYEKMKQARKRKVDEGEPTDKEFVEVSEDENKKEHKKKKAAGKKKVDEGEPTDKEFVEVSEDENKKEYKKKKAAGKRKVDEGQAADDETPIDEEPIQVSIALQASKTLRGRATSAPLFEAMRNLSAERKIMIREMGFGELIDFPIGDIPTKLAFFVVNSLDTKSMCLKLREGKIKILPETVQKVIGIPMGERPLERQEGERGYDDPFLAEWKSQFPKDTKRITTRNVSEVIVATTNTDYMFKMNFLMLFANTMGCCDNSSVVKYTVLNNVLEDDNVREIDWCTYIWECARSSKNEWTKRCKPKDVVYYGPITFLMLVYLHYTKFAAMEVRRRVPAFKSWNSTLMKKRETLEMNKENVGMLKVIGEMNEEEQSLQKEDLYQMIKERIENIVSDKEMLEQTIEENLEIYKDDVPLNKFKKIMWHLFKQPADHVEDLNLQSSSQSTPTTISPPETDDNDDNGDSFHFVFQQRNQNEEQVADNAESAVVDETTKNNVLKDDVSASVRNKDVMGSGKNEDAGNDNKDGNNSEKKDANEGDGPKEATNQKNETGITEEEADLTDSQMLKTVEESEKKDEKGEADINDLTDLTDSQILKAVEENEKKQQEEELYAKILEDCDKMSPSVPFIPGSQPTFDLGFDFGSPEVKVEDKLTDDEKLLGRSIFSMQGEEAETVYSDKDGNMLMRMSIQSLAPGLEVETPVIDTFASILNYEERFSTKNLKRHYFHTGMMLPALLEIKNLNTQQKGSLILKQYETFQQLVTLQMKEDVQMMQMEDVDLVFFPIISSDHYYVIVFNIQKGYAVIIDNSESDATYEGKYKDVYDLVKGVFLMHLMAYQHSKEQIMIKDFKPKILKMKWRTKEEKTDCGVYMMAHMESYEGETAVAKWKTGLLDEKHKGHREQLDNLRSKYAAKIILHEENEDKIKEMMTEYAYEFAAQYPDEETMKKVINEAVNKKKKELKKARSSEC</sequence>
<feature type="compositionally biased region" description="Basic and acidic residues" evidence="5">
    <location>
        <begin position="133"/>
        <end position="155"/>
    </location>
</feature>
<dbReference type="PANTHER" id="PTHR34835:SF90">
    <property type="entry name" value="AMINOTRANSFERASE-LIKE PLANT MOBILE DOMAIN-CONTAINING PROTEIN"/>
    <property type="match status" value="1"/>
</dbReference>
<evidence type="ECO:0000256" key="2">
    <source>
        <dbReference type="ARBA" id="ARBA00022670"/>
    </source>
</evidence>
<feature type="region of interest" description="Disordered" evidence="5">
    <location>
        <begin position="1"/>
        <end position="181"/>
    </location>
</feature>
<protein>
    <recommendedName>
        <fullName evidence="6">Ubiquitin-like protease family profile domain-containing protein</fullName>
    </recommendedName>
</protein>
<feature type="region of interest" description="Disordered" evidence="5">
    <location>
        <begin position="525"/>
        <end position="672"/>
    </location>
</feature>
<feature type="compositionally biased region" description="Basic and acidic residues" evidence="5">
    <location>
        <begin position="19"/>
        <end position="41"/>
    </location>
</feature>
<accession>A0A2U1KS20</accession>
<evidence type="ECO:0000259" key="6">
    <source>
        <dbReference type="PROSITE" id="PS50600"/>
    </source>
</evidence>
<name>A0A2U1KS20_ARTAN</name>
<dbReference type="EMBL" id="PKPP01014526">
    <property type="protein sequence ID" value="PWA39557.1"/>
    <property type="molecule type" value="Genomic_DNA"/>
</dbReference>
<dbReference type="Gene3D" id="3.40.395.10">
    <property type="entry name" value="Adenoviral Proteinase, Chain A"/>
    <property type="match status" value="1"/>
</dbReference>
<proteinExistence type="inferred from homology"/>
<feature type="compositionally biased region" description="Basic and acidic residues" evidence="5">
    <location>
        <begin position="85"/>
        <end position="122"/>
    </location>
</feature>
<evidence type="ECO:0000256" key="4">
    <source>
        <dbReference type="SAM" id="Coils"/>
    </source>
</evidence>
<dbReference type="PROSITE" id="PS50600">
    <property type="entry name" value="ULP_PROTEASE"/>
    <property type="match status" value="1"/>
</dbReference>
<dbReference type="STRING" id="35608.A0A2U1KS20"/>
<gene>
    <name evidence="7" type="ORF">CTI12_AA568640</name>
</gene>
<comment type="caution">
    <text evidence="7">The sequence shown here is derived from an EMBL/GenBank/DDBJ whole genome shotgun (WGS) entry which is preliminary data.</text>
</comment>
<evidence type="ECO:0000256" key="1">
    <source>
        <dbReference type="ARBA" id="ARBA00005234"/>
    </source>
</evidence>
<dbReference type="GO" id="GO:0008234">
    <property type="term" value="F:cysteine-type peptidase activity"/>
    <property type="evidence" value="ECO:0007669"/>
    <property type="project" value="InterPro"/>
</dbReference>
<feature type="domain" description="Ubiquitin-like protease family profile" evidence="6">
    <location>
        <begin position="758"/>
        <end position="961"/>
    </location>
</feature>
<keyword evidence="4" id="KW-0175">Coiled coil</keyword>
<evidence type="ECO:0000256" key="5">
    <source>
        <dbReference type="SAM" id="MobiDB-lite"/>
    </source>
</evidence>
<dbReference type="SUPFAM" id="SSF54001">
    <property type="entry name" value="Cysteine proteinases"/>
    <property type="match status" value="1"/>
</dbReference>
<feature type="compositionally biased region" description="Low complexity" evidence="5">
    <location>
        <begin position="526"/>
        <end position="539"/>
    </location>
</feature>
<dbReference type="InterPro" id="IPR003653">
    <property type="entry name" value="Peptidase_C48_C"/>
</dbReference>
<dbReference type="InterPro" id="IPR038765">
    <property type="entry name" value="Papain-like_cys_pep_sf"/>
</dbReference>
<feature type="compositionally biased region" description="Acidic residues" evidence="5">
    <location>
        <begin position="172"/>
        <end position="181"/>
    </location>
</feature>
<evidence type="ECO:0000313" key="7">
    <source>
        <dbReference type="EMBL" id="PWA39557.1"/>
    </source>
</evidence>